<keyword evidence="2" id="KW-0347">Helicase</keyword>
<evidence type="ECO:0000256" key="1">
    <source>
        <dbReference type="SAM" id="MobiDB-lite"/>
    </source>
</evidence>
<dbReference type="OrthoDB" id="120387at2759"/>
<comment type="caution">
    <text evidence="2">The sequence shown here is derived from an EMBL/GenBank/DDBJ whole genome shotgun (WGS) entry which is preliminary data.</text>
</comment>
<dbReference type="PANTHER" id="PTHR45786">
    <property type="entry name" value="DNA BINDING PROTEIN-LIKE"/>
    <property type="match status" value="1"/>
</dbReference>
<sequence>MPYAGELNNVNNDQGERPRVGNDQTDQSVEGDLAEWGYSVQYEDSREERRKTTMSLREFVAYLLYDHTGSHSRLLLGGRLTSTGQERLRYIENNQLEFRIETIQGLSDVYRHEDTEAHRIAAVHDQYARNYTSNRGYRQNTSEEEIVIDTNNIGGRLIFTGGPRYMYQRFQDAMAIDLDEGVLGIQAATIYVVEFQKQSLPHAHILLFVRPKEKPLTAQDVDRLFSAEIPDK</sequence>
<keyword evidence="3" id="KW-1185">Reference proteome</keyword>
<dbReference type="PANTHER" id="PTHR45786:SF74">
    <property type="entry name" value="ATP-DEPENDENT DNA HELICASE"/>
    <property type="match status" value="1"/>
</dbReference>
<organism evidence="2 3">
    <name type="scientific">Phytophthora palmivora</name>
    <dbReference type="NCBI Taxonomy" id="4796"/>
    <lineage>
        <taxon>Eukaryota</taxon>
        <taxon>Sar</taxon>
        <taxon>Stramenopiles</taxon>
        <taxon>Oomycota</taxon>
        <taxon>Peronosporomycetes</taxon>
        <taxon>Peronosporales</taxon>
        <taxon>Peronosporaceae</taxon>
        <taxon>Phytophthora</taxon>
    </lineage>
</organism>
<gene>
    <name evidence="2" type="ORF">PHPALM_13922</name>
</gene>
<evidence type="ECO:0000313" key="3">
    <source>
        <dbReference type="Proteomes" id="UP000237271"/>
    </source>
</evidence>
<dbReference type="EMBL" id="NCKW01007823">
    <property type="protein sequence ID" value="POM69774.1"/>
    <property type="molecule type" value="Genomic_DNA"/>
</dbReference>
<dbReference type="Proteomes" id="UP000237271">
    <property type="component" value="Unassembled WGS sequence"/>
</dbReference>
<dbReference type="AlphaFoldDB" id="A0A2P4XW34"/>
<reference evidence="2 3" key="1">
    <citation type="journal article" date="2017" name="Genome Biol. Evol.">
        <title>Phytophthora megakarya and P. palmivora, closely related causal agents of cacao black pod rot, underwent increases in genome sizes and gene numbers by different mechanisms.</title>
        <authorList>
            <person name="Ali S.S."/>
            <person name="Shao J."/>
            <person name="Lary D.J."/>
            <person name="Kronmiller B."/>
            <person name="Shen D."/>
            <person name="Strem M.D."/>
            <person name="Amoako-Attah I."/>
            <person name="Akrofi A.Y."/>
            <person name="Begoude B.A."/>
            <person name="Ten Hoopen G.M."/>
            <person name="Coulibaly K."/>
            <person name="Kebe B.I."/>
            <person name="Melnick R.L."/>
            <person name="Guiltinan M.J."/>
            <person name="Tyler B.M."/>
            <person name="Meinhardt L.W."/>
            <person name="Bailey B.A."/>
        </authorList>
    </citation>
    <scope>NUCLEOTIDE SEQUENCE [LARGE SCALE GENOMIC DNA]</scope>
    <source>
        <strain evidence="3">sbr112.9</strain>
    </source>
</reference>
<feature type="region of interest" description="Disordered" evidence="1">
    <location>
        <begin position="1"/>
        <end position="28"/>
    </location>
</feature>
<proteinExistence type="predicted"/>
<keyword evidence="2" id="KW-0547">Nucleotide-binding</keyword>
<protein>
    <submittedName>
        <fullName evidence="2">Helitron helicase-like protein</fullName>
    </submittedName>
</protein>
<keyword evidence="2" id="KW-0067">ATP-binding</keyword>
<accession>A0A2P4XW34</accession>
<name>A0A2P4XW34_9STRA</name>
<dbReference type="GO" id="GO:0004386">
    <property type="term" value="F:helicase activity"/>
    <property type="evidence" value="ECO:0007669"/>
    <property type="project" value="UniProtKB-KW"/>
</dbReference>
<keyword evidence="2" id="KW-0378">Hydrolase</keyword>
<evidence type="ECO:0000313" key="2">
    <source>
        <dbReference type="EMBL" id="POM69774.1"/>
    </source>
</evidence>